<proteinExistence type="predicted"/>
<name>A0A5J4P6V8_9ZZZZ</name>
<reference evidence="1" key="1">
    <citation type="submission" date="2019-03" db="EMBL/GenBank/DDBJ databases">
        <title>Single cell metagenomics reveals metabolic interactions within the superorganism composed of flagellate Streblomastix strix and complex community of Bacteroidetes bacteria on its surface.</title>
        <authorList>
            <person name="Treitli S.C."/>
            <person name="Kolisko M."/>
            <person name="Husnik F."/>
            <person name="Keeling P."/>
            <person name="Hampl V."/>
        </authorList>
    </citation>
    <scope>NUCLEOTIDE SEQUENCE</scope>
    <source>
        <strain evidence="1">STM</strain>
    </source>
</reference>
<gene>
    <name evidence="1" type="ORF">EZS27_043194</name>
</gene>
<feature type="non-terminal residue" evidence="1">
    <location>
        <position position="1"/>
    </location>
</feature>
<dbReference type="AlphaFoldDB" id="A0A5J4P6V8"/>
<evidence type="ECO:0000313" key="1">
    <source>
        <dbReference type="EMBL" id="KAA6305155.1"/>
    </source>
</evidence>
<organism evidence="1">
    <name type="scientific">termite gut metagenome</name>
    <dbReference type="NCBI Taxonomy" id="433724"/>
    <lineage>
        <taxon>unclassified sequences</taxon>
        <taxon>metagenomes</taxon>
        <taxon>organismal metagenomes</taxon>
    </lineage>
</organism>
<accession>A0A5J4P6V8</accession>
<protein>
    <submittedName>
        <fullName evidence="1">Uncharacterized protein</fullName>
    </submittedName>
</protein>
<dbReference type="EMBL" id="SNRY01010931">
    <property type="protein sequence ID" value="KAA6305155.1"/>
    <property type="molecule type" value="Genomic_DNA"/>
</dbReference>
<sequence>KAPSLPVAGLISCLIVFENLINS</sequence>
<comment type="caution">
    <text evidence="1">The sequence shown here is derived from an EMBL/GenBank/DDBJ whole genome shotgun (WGS) entry which is preliminary data.</text>
</comment>